<accession>A0A1C4DHE4</accession>
<sequence length="471" mass="54409">MENESLPTENIKPSNHQPEKVDSYTANPNQIVYDMVHQDDFIINVADVYFARKVLVLNKKDEYVYVKLNQASLGDKIYLVVKCYGTPRKGKLVLSLREIENTDTIQNLYSNNPVPFLVNGVEKTEMEYTLDGSITYAKEIELRPKDDKKYQELQEKLKNTKTKNTFLFVRAKIKETTAIRVTFKSFFAGQFSAVDNLNYYDFLTQEKERFEIKAILGIITYHIYWNTETEGKIEKHIPKTIADEYKNKYKYVYHDKEGNEHNICMVERHKTKEKQRGMAKSQKPIHSKIVNDNSVSEGQTSRRVIYENGDIAEYGYHDTLGKTWMHYKSTGKEIELIRMPDSLNHSKDNITIKYSFENTERRYTNPDLFAGFIGLLADISIKLVSEGSSFKEASCFPSQTHVNGASIDLDYLYNLKNDQQVIDSAIKFHFDVRLKGVNSYCSKLLRAKPSGSLHNSHLHIGGFISSKIIKK</sequence>
<dbReference type="OrthoDB" id="1242806at2"/>
<gene>
    <name evidence="2" type="ORF">GA0061080_10742</name>
</gene>
<evidence type="ECO:0000256" key="1">
    <source>
        <dbReference type="SAM" id="MobiDB-lite"/>
    </source>
</evidence>
<evidence type="ECO:0000313" key="3">
    <source>
        <dbReference type="Proteomes" id="UP000199698"/>
    </source>
</evidence>
<dbReference type="RefSeq" id="WP_091125932.1">
    <property type="nucleotide sequence ID" value="NZ_FMBA01000074.1"/>
</dbReference>
<dbReference type="Proteomes" id="UP000199698">
    <property type="component" value="Unassembled WGS sequence"/>
</dbReference>
<organism evidence="2 3">
    <name type="scientific">Gilliamella intestini</name>
    <dbReference type="NCBI Taxonomy" id="1798183"/>
    <lineage>
        <taxon>Bacteria</taxon>
        <taxon>Pseudomonadati</taxon>
        <taxon>Pseudomonadota</taxon>
        <taxon>Gammaproteobacteria</taxon>
        <taxon>Orbales</taxon>
        <taxon>Orbaceae</taxon>
        <taxon>Gilliamella</taxon>
    </lineage>
</organism>
<name>A0A1C4DHE4_9GAMM</name>
<dbReference type="STRING" id="1798183.GA0061080_10742"/>
<feature type="compositionally biased region" description="Polar residues" evidence="1">
    <location>
        <begin position="1"/>
        <end position="16"/>
    </location>
</feature>
<dbReference type="EMBL" id="FMBA01000074">
    <property type="protein sequence ID" value="SCC30733.1"/>
    <property type="molecule type" value="Genomic_DNA"/>
</dbReference>
<reference evidence="3" key="1">
    <citation type="submission" date="2016-08" db="EMBL/GenBank/DDBJ databases">
        <authorList>
            <person name="Varghese N."/>
            <person name="Submissions Spin"/>
        </authorList>
    </citation>
    <scope>NUCLEOTIDE SEQUENCE [LARGE SCALE GENOMIC DNA]</scope>
    <source>
        <strain evidence="3">R-53144</strain>
    </source>
</reference>
<dbReference type="AlphaFoldDB" id="A0A1C4DHE4"/>
<protein>
    <submittedName>
        <fullName evidence="2">Uncharacterized protein</fullName>
    </submittedName>
</protein>
<proteinExistence type="predicted"/>
<keyword evidence="3" id="KW-1185">Reference proteome</keyword>
<feature type="region of interest" description="Disordered" evidence="1">
    <location>
        <begin position="1"/>
        <end position="23"/>
    </location>
</feature>
<evidence type="ECO:0000313" key="2">
    <source>
        <dbReference type="EMBL" id="SCC30733.1"/>
    </source>
</evidence>